<dbReference type="InParanoid" id="D2VJ27"/>
<evidence type="ECO:0000313" key="1">
    <source>
        <dbReference type="EMBL" id="EFC43202.1"/>
    </source>
</evidence>
<dbReference type="KEGG" id="ngr:NAEGRDRAFT_80148"/>
<name>D2VJ27_NAEGR</name>
<proteinExistence type="predicted"/>
<dbReference type="AlphaFoldDB" id="D2VJ27"/>
<dbReference type="Proteomes" id="UP000006671">
    <property type="component" value="Unassembled WGS sequence"/>
</dbReference>
<accession>D2VJ27</accession>
<dbReference type="GeneID" id="8853190"/>
<sequence>MTHLLSLPLDIWRYCIFEYWLGPIHLSLLQNNNEIMKFKNLIYPRILNGLDVENVRAVHKWCKTISRKATYLFLVEMGDFWKEVSNILEMVVYWKRYQSFEGFSLARGDISVYESIPFVKMQKLIEAVEMNSNREYKDIIDKSKCIGYSFEDVDLNEIENEFIDEDVNKLFEERVQKLMVSESKFEKIKQITQLDPYDLFLHKALILSLDMVSYFDSERHSGESCYETLERCYLFSKGLFTDNFMDSSSLGLLIDLEYNFEEDSIIFETLQPIYVAISINFNKNYQQFTIPKHAQFLCFSFVTSYETGEEYDNFLEGHEEFSNVRDLTIRFPSTENNYYLQIDTGKLERNILSAITRKRFPKLLRISIQGCNSLDDLVNYEILSELMYVEIINTRRNQDYEKIHNWSERRVHNFVNRQFIEKKDSLIHQLVLYANIVRCNPDANFDTIKEYYDMSREKFVACISHSSINEYYDRCYE</sequence>
<gene>
    <name evidence="1" type="ORF">NAEGRDRAFT_80148</name>
</gene>
<dbReference type="VEuPathDB" id="AmoebaDB:NAEGRDRAFT_80148"/>
<protein>
    <submittedName>
        <fullName evidence="1">Uncharacterized protein</fullName>
    </submittedName>
</protein>
<dbReference type="EMBL" id="GG738875">
    <property type="protein sequence ID" value="EFC43202.1"/>
    <property type="molecule type" value="Genomic_DNA"/>
</dbReference>
<dbReference type="RefSeq" id="XP_002675946.1">
    <property type="nucleotide sequence ID" value="XM_002675900.1"/>
</dbReference>
<organism evidence="2">
    <name type="scientific">Naegleria gruberi</name>
    <name type="common">Amoeba</name>
    <dbReference type="NCBI Taxonomy" id="5762"/>
    <lineage>
        <taxon>Eukaryota</taxon>
        <taxon>Discoba</taxon>
        <taxon>Heterolobosea</taxon>
        <taxon>Tetramitia</taxon>
        <taxon>Eutetramitia</taxon>
        <taxon>Vahlkampfiidae</taxon>
        <taxon>Naegleria</taxon>
    </lineage>
</organism>
<reference evidence="1 2" key="1">
    <citation type="journal article" date="2010" name="Cell">
        <title>The genome of Naegleria gruberi illuminates early eukaryotic versatility.</title>
        <authorList>
            <person name="Fritz-Laylin L.K."/>
            <person name="Prochnik S.E."/>
            <person name="Ginger M.L."/>
            <person name="Dacks J.B."/>
            <person name="Carpenter M.L."/>
            <person name="Field M.C."/>
            <person name="Kuo A."/>
            <person name="Paredez A."/>
            <person name="Chapman J."/>
            <person name="Pham J."/>
            <person name="Shu S."/>
            <person name="Neupane R."/>
            <person name="Cipriano M."/>
            <person name="Mancuso J."/>
            <person name="Tu H."/>
            <person name="Salamov A."/>
            <person name="Lindquist E."/>
            <person name="Shapiro H."/>
            <person name="Lucas S."/>
            <person name="Grigoriev I.V."/>
            <person name="Cande W.Z."/>
            <person name="Fulton C."/>
            <person name="Rokhsar D.S."/>
            <person name="Dawson S.C."/>
        </authorList>
    </citation>
    <scope>NUCLEOTIDE SEQUENCE [LARGE SCALE GENOMIC DNA]</scope>
    <source>
        <strain evidence="1 2">NEG-M</strain>
    </source>
</reference>
<evidence type="ECO:0000313" key="2">
    <source>
        <dbReference type="Proteomes" id="UP000006671"/>
    </source>
</evidence>
<keyword evidence="2" id="KW-1185">Reference proteome</keyword>